<organism evidence="3 4">
    <name type="scientific">Nocardia cerradoensis</name>
    <dbReference type="NCBI Taxonomy" id="85688"/>
    <lineage>
        <taxon>Bacteria</taxon>
        <taxon>Bacillati</taxon>
        <taxon>Actinomycetota</taxon>
        <taxon>Actinomycetes</taxon>
        <taxon>Mycobacteriales</taxon>
        <taxon>Nocardiaceae</taxon>
        <taxon>Nocardia</taxon>
    </lineage>
</organism>
<evidence type="ECO:0000313" key="4">
    <source>
        <dbReference type="Proteomes" id="UP000215506"/>
    </source>
</evidence>
<proteinExistence type="predicted"/>
<evidence type="ECO:0000313" key="3">
    <source>
        <dbReference type="EMBL" id="OXR45684.1"/>
    </source>
</evidence>
<dbReference type="AlphaFoldDB" id="A0A231H9Q7"/>
<keyword evidence="4" id="KW-1185">Reference proteome</keyword>
<protein>
    <recommendedName>
        <fullName evidence="5">Secreted protein</fullName>
    </recommendedName>
</protein>
<accession>A0A231H9Q7</accession>
<name>A0A231H9Q7_9NOCA</name>
<feature type="chain" id="PRO_5011307891" description="Secreted protein" evidence="2">
    <location>
        <begin position="17"/>
        <end position="76"/>
    </location>
</feature>
<dbReference type="RefSeq" id="WP_094025025.1">
    <property type="nucleotide sequence ID" value="NZ_JAAXOR010000001.1"/>
</dbReference>
<reference evidence="3 4" key="1">
    <citation type="submission" date="2017-07" db="EMBL/GenBank/DDBJ databases">
        <title>First draft Genome Sequence of Nocardia cerradoensis isolated from human infection.</title>
        <authorList>
            <person name="Carrasco G."/>
        </authorList>
    </citation>
    <scope>NUCLEOTIDE SEQUENCE [LARGE SCALE GENOMIC DNA]</scope>
    <source>
        <strain evidence="3 4">CNM20130759</strain>
    </source>
</reference>
<feature type="region of interest" description="Disordered" evidence="1">
    <location>
        <begin position="24"/>
        <end position="46"/>
    </location>
</feature>
<dbReference type="EMBL" id="NGAF01000003">
    <property type="protein sequence ID" value="OXR45684.1"/>
    <property type="molecule type" value="Genomic_DNA"/>
</dbReference>
<evidence type="ECO:0000256" key="1">
    <source>
        <dbReference type="SAM" id="MobiDB-lite"/>
    </source>
</evidence>
<dbReference type="Proteomes" id="UP000215506">
    <property type="component" value="Unassembled WGS sequence"/>
</dbReference>
<feature type="compositionally biased region" description="Basic and acidic residues" evidence="1">
    <location>
        <begin position="34"/>
        <end position="45"/>
    </location>
</feature>
<gene>
    <name evidence="3" type="ORF">B7C42_01976</name>
</gene>
<feature type="signal peptide" evidence="2">
    <location>
        <begin position="1"/>
        <end position="16"/>
    </location>
</feature>
<evidence type="ECO:0000256" key="2">
    <source>
        <dbReference type="SAM" id="SignalP"/>
    </source>
</evidence>
<sequence>MVLYLMLVLVATVATAALTAHGTLDGTRRPGRAVPERRAAARERLSAPARTRVAGGDLVRVRSCRSLGGSPVARRS</sequence>
<keyword evidence="2" id="KW-0732">Signal</keyword>
<evidence type="ECO:0008006" key="5">
    <source>
        <dbReference type="Google" id="ProtNLM"/>
    </source>
</evidence>
<comment type="caution">
    <text evidence="3">The sequence shown here is derived from an EMBL/GenBank/DDBJ whole genome shotgun (WGS) entry which is preliminary data.</text>
</comment>